<dbReference type="CDD" id="cd03443">
    <property type="entry name" value="PaaI_thioesterase"/>
    <property type="match status" value="1"/>
</dbReference>
<evidence type="ECO:0000256" key="5">
    <source>
        <dbReference type="ARBA" id="ARBA00038894"/>
    </source>
</evidence>
<dbReference type="RefSeq" id="WP_155696524.1">
    <property type="nucleotide sequence ID" value="NZ_WOCD01000005.1"/>
</dbReference>
<name>A0A6N8FGE0_9GAMM</name>
<dbReference type="EC" id="3.1.2.20" evidence="5"/>
<dbReference type="NCBIfam" id="TIGR00369">
    <property type="entry name" value="unchar_dom_1"/>
    <property type="match status" value="1"/>
</dbReference>
<evidence type="ECO:0000256" key="2">
    <source>
        <dbReference type="ARBA" id="ARBA00035880"/>
    </source>
</evidence>
<dbReference type="PANTHER" id="PTHR43240:SF20">
    <property type="entry name" value="MEDIUM_LONG-CHAIN ACYL-COA THIOESTERASE YIGI"/>
    <property type="match status" value="1"/>
</dbReference>
<keyword evidence="10" id="KW-1185">Reference proteome</keyword>
<dbReference type="OrthoDB" id="9813158at2"/>
<comment type="similarity">
    <text evidence="4">Belongs to the YigI thioesterase family.</text>
</comment>
<evidence type="ECO:0000256" key="6">
    <source>
        <dbReference type="ARBA" id="ARBA00040062"/>
    </source>
</evidence>
<protein>
    <recommendedName>
        <fullName evidence="6">Medium/long-chain acyl-CoA thioesterase YigI</fullName>
        <ecNumber evidence="5">3.1.2.20</ecNumber>
    </recommendedName>
</protein>
<dbReference type="InterPro" id="IPR029069">
    <property type="entry name" value="HotDog_dom_sf"/>
</dbReference>
<dbReference type="InterPro" id="IPR003736">
    <property type="entry name" value="PAAI_dom"/>
</dbReference>
<evidence type="ECO:0000256" key="1">
    <source>
        <dbReference type="ARBA" id="ARBA00022801"/>
    </source>
</evidence>
<accession>A0A6N8FGE0</accession>
<evidence type="ECO:0000313" key="10">
    <source>
        <dbReference type="Proteomes" id="UP000439994"/>
    </source>
</evidence>
<dbReference type="InterPro" id="IPR006683">
    <property type="entry name" value="Thioestr_dom"/>
</dbReference>
<dbReference type="AlphaFoldDB" id="A0A6N8FGE0"/>
<organism evidence="9 10">
    <name type="scientific">Psychrosphaera haliotis</name>
    <dbReference type="NCBI Taxonomy" id="555083"/>
    <lineage>
        <taxon>Bacteria</taxon>
        <taxon>Pseudomonadati</taxon>
        <taxon>Pseudomonadota</taxon>
        <taxon>Gammaproteobacteria</taxon>
        <taxon>Alteromonadales</taxon>
        <taxon>Pseudoalteromonadaceae</taxon>
        <taxon>Psychrosphaera</taxon>
    </lineage>
</organism>
<comment type="catalytic activity">
    <reaction evidence="2">
        <text>a fatty acyl-CoA + H2O = a fatty acid + CoA + H(+)</text>
        <dbReference type="Rhea" id="RHEA:16781"/>
        <dbReference type="ChEBI" id="CHEBI:15377"/>
        <dbReference type="ChEBI" id="CHEBI:15378"/>
        <dbReference type="ChEBI" id="CHEBI:28868"/>
        <dbReference type="ChEBI" id="CHEBI:57287"/>
        <dbReference type="ChEBI" id="CHEBI:77636"/>
        <dbReference type="EC" id="3.1.2.20"/>
    </reaction>
</comment>
<comment type="caution">
    <text evidence="9">The sequence shown here is derived from an EMBL/GenBank/DDBJ whole genome shotgun (WGS) entry which is preliminary data.</text>
</comment>
<dbReference type="Proteomes" id="UP000439994">
    <property type="component" value="Unassembled WGS sequence"/>
</dbReference>
<evidence type="ECO:0000256" key="4">
    <source>
        <dbReference type="ARBA" id="ARBA00038381"/>
    </source>
</evidence>
<dbReference type="SUPFAM" id="SSF54637">
    <property type="entry name" value="Thioesterase/thiol ester dehydrase-isomerase"/>
    <property type="match status" value="1"/>
</dbReference>
<dbReference type="Pfam" id="PF03061">
    <property type="entry name" value="4HBT"/>
    <property type="match status" value="1"/>
</dbReference>
<dbReference type="GO" id="GO:0047617">
    <property type="term" value="F:fatty acyl-CoA hydrolase activity"/>
    <property type="evidence" value="ECO:0007669"/>
    <property type="project" value="UniProtKB-EC"/>
</dbReference>
<dbReference type="PANTHER" id="PTHR43240">
    <property type="entry name" value="1,4-DIHYDROXY-2-NAPHTHOYL-COA THIOESTERASE 1"/>
    <property type="match status" value="1"/>
</dbReference>
<evidence type="ECO:0000256" key="7">
    <source>
        <dbReference type="ARBA" id="ARBA00048062"/>
    </source>
</evidence>
<evidence type="ECO:0000256" key="3">
    <source>
        <dbReference type="ARBA" id="ARBA00036002"/>
    </source>
</evidence>
<keyword evidence="1" id="KW-0378">Hydrolase</keyword>
<proteinExistence type="inferred from homology"/>
<dbReference type="EMBL" id="WOCD01000005">
    <property type="protein sequence ID" value="MUH73331.1"/>
    <property type="molecule type" value="Genomic_DNA"/>
</dbReference>
<dbReference type="NCBIfam" id="NF008675">
    <property type="entry name" value="PRK11688.1"/>
    <property type="match status" value="1"/>
</dbReference>
<comment type="catalytic activity">
    <reaction evidence="3">
        <text>a long-chain fatty acyl-CoA + H2O = a long-chain fatty acid + CoA + H(+)</text>
        <dbReference type="Rhea" id="RHEA:67680"/>
        <dbReference type="ChEBI" id="CHEBI:15377"/>
        <dbReference type="ChEBI" id="CHEBI:15378"/>
        <dbReference type="ChEBI" id="CHEBI:57287"/>
        <dbReference type="ChEBI" id="CHEBI:57560"/>
        <dbReference type="ChEBI" id="CHEBI:83139"/>
    </reaction>
</comment>
<gene>
    <name evidence="9" type="ORF">GNP35_13045</name>
</gene>
<evidence type="ECO:0000259" key="8">
    <source>
        <dbReference type="Pfam" id="PF03061"/>
    </source>
</evidence>
<comment type="catalytic activity">
    <reaction evidence="7">
        <text>a medium-chain fatty acyl-CoA + H2O = a medium-chain fatty acid + CoA + H(+)</text>
        <dbReference type="Rhea" id="RHEA:68184"/>
        <dbReference type="ChEBI" id="CHEBI:15377"/>
        <dbReference type="ChEBI" id="CHEBI:15378"/>
        <dbReference type="ChEBI" id="CHEBI:57287"/>
        <dbReference type="ChEBI" id="CHEBI:59558"/>
        <dbReference type="ChEBI" id="CHEBI:90546"/>
    </reaction>
</comment>
<feature type="domain" description="Thioesterase" evidence="8">
    <location>
        <begin position="53"/>
        <end position="141"/>
    </location>
</feature>
<dbReference type="Gene3D" id="3.10.129.10">
    <property type="entry name" value="Hotdog Thioesterase"/>
    <property type="match status" value="1"/>
</dbReference>
<sequence>MLSKQEIQLWLTSVFNSLNFNKNLGLNITICESDKAEIRFAWDDKLMGNPMQKILHGGVTATALDTVGGILAIYSRLDNMDIVNQEQLVEFTKRVGTIDLRTDYLRPGRGDEFIASAKLIRSGSRVCVCRMELHNNKGDQIAFGTGTYLVG</sequence>
<evidence type="ECO:0000313" key="9">
    <source>
        <dbReference type="EMBL" id="MUH73331.1"/>
    </source>
</evidence>
<reference evidence="9 10" key="1">
    <citation type="submission" date="2019-11" db="EMBL/GenBank/DDBJ databases">
        <title>P. haliotis isolates from Z. marina roots.</title>
        <authorList>
            <person name="Cohen M."/>
            <person name="Jospin G."/>
            <person name="Eisen J.A."/>
            <person name="Coil D.A."/>
        </authorList>
    </citation>
    <scope>NUCLEOTIDE SEQUENCE [LARGE SCALE GENOMIC DNA]</scope>
    <source>
        <strain evidence="9 10">UCD-MCMsp1aY</strain>
    </source>
</reference>